<dbReference type="GO" id="GO:0018580">
    <property type="term" value="F:nitronate monooxygenase activity"/>
    <property type="evidence" value="ECO:0007669"/>
    <property type="project" value="InterPro"/>
</dbReference>
<dbReference type="EMBL" id="BMWV01000001">
    <property type="protein sequence ID" value="GGY26560.1"/>
    <property type="molecule type" value="Genomic_DNA"/>
</dbReference>
<proteinExistence type="inferred from homology"/>
<evidence type="ECO:0000313" key="13">
    <source>
        <dbReference type="EMBL" id="QBI05356.1"/>
    </source>
</evidence>
<keyword evidence="6" id="KW-0547">Nucleotide-binding</keyword>
<name>A0A411X8G7_9BURK</name>
<accession>A0A411X8G7</accession>
<keyword evidence="14" id="KW-1185">Reference proteome</keyword>
<evidence type="ECO:0000256" key="7">
    <source>
        <dbReference type="ARBA" id="ARBA00023002"/>
    </source>
</evidence>
<evidence type="ECO:0000256" key="9">
    <source>
        <dbReference type="ARBA" id="ARBA00031155"/>
    </source>
</evidence>
<evidence type="ECO:0000313" key="15">
    <source>
        <dbReference type="Proteomes" id="UP000628442"/>
    </source>
</evidence>
<keyword evidence="13" id="KW-0223">Dioxygenase</keyword>
<dbReference type="PANTHER" id="PTHR42747:SF3">
    <property type="entry name" value="NITRONATE MONOOXYGENASE-RELATED"/>
    <property type="match status" value="1"/>
</dbReference>
<evidence type="ECO:0000256" key="6">
    <source>
        <dbReference type="ARBA" id="ARBA00022741"/>
    </source>
</evidence>
<evidence type="ECO:0000256" key="10">
    <source>
        <dbReference type="ARBA" id="ARBA00049401"/>
    </source>
</evidence>
<dbReference type="Gene3D" id="3.20.20.70">
    <property type="entry name" value="Aldolase class I"/>
    <property type="match status" value="1"/>
</dbReference>
<dbReference type="GO" id="GO:0009636">
    <property type="term" value="P:response to toxic substance"/>
    <property type="evidence" value="ECO:0007669"/>
    <property type="project" value="UniProtKB-KW"/>
</dbReference>
<evidence type="ECO:0000313" key="14">
    <source>
        <dbReference type="Proteomes" id="UP000292307"/>
    </source>
</evidence>
<dbReference type="Proteomes" id="UP000292307">
    <property type="component" value="Chromosome"/>
</dbReference>
<evidence type="ECO:0000256" key="4">
    <source>
        <dbReference type="ARBA" id="ARBA00022630"/>
    </source>
</evidence>
<keyword evidence="3" id="KW-0216">Detoxification</keyword>
<evidence type="ECO:0000256" key="3">
    <source>
        <dbReference type="ARBA" id="ARBA00022575"/>
    </source>
</evidence>
<dbReference type="SUPFAM" id="SSF51412">
    <property type="entry name" value="Inosine monophosphate dehydrogenase (IMPDH)"/>
    <property type="match status" value="1"/>
</dbReference>
<evidence type="ECO:0000256" key="1">
    <source>
        <dbReference type="ARBA" id="ARBA00001917"/>
    </source>
</evidence>
<dbReference type="PANTHER" id="PTHR42747">
    <property type="entry name" value="NITRONATE MONOOXYGENASE-RELATED"/>
    <property type="match status" value="1"/>
</dbReference>
<reference evidence="12" key="3">
    <citation type="submission" date="2022-12" db="EMBL/GenBank/DDBJ databases">
        <authorList>
            <person name="Sun Q."/>
            <person name="Kim S."/>
        </authorList>
    </citation>
    <scope>NUCLEOTIDE SEQUENCE</scope>
    <source>
        <strain evidence="12">KCTC 12343</strain>
    </source>
</reference>
<dbReference type="InterPro" id="IPR013785">
    <property type="entry name" value="Aldolase_TIM"/>
</dbReference>
<dbReference type="InterPro" id="IPR004136">
    <property type="entry name" value="NMO"/>
</dbReference>
<comment type="catalytic activity">
    <reaction evidence="10">
        <text>3 propionate 3-nitronate + 3 O2 + H2O = 3 3-oxopropanoate + 2 nitrate + nitrite + H2O2 + 3 H(+)</text>
        <dbReference type="Rhea" id="RHEA:57332"/>
        <dbReference type="ChEBI" id="CHEBI:15377"/>
        <dbReference type="ChEBI" id="CHEBI:15378"/>
        <dbReference type="ChEBI" id="CHEBI:15379"/>
        <dbReference type="ChEBI" id="CHEBI:16240"/>
        <dbReference type="ChEBI" id="CHEBI:16301"/>
        <dbReference type="ChEBI" id="CHEBI:17632"/>
        <dbReference type="ChEBI" id="CHEBI:33190"/>
        <dbReference type="ChEBI" id="CHEBI:136067"/>
    </reaction>
</comment>
<organism evidence="12 15">
    <name type="scientific">Pseudoduganella albidiflava</name>
    <dbReference type="NCBI Taxonomy" id="321983"/>
    <lineage>
        <taxon>Bacteria</taxon>
        <taxon>Pseudomonadati</taxon>
        <taxon>Pseudomonadota</taxon>
        <taxon>Betaproteobacteria</taxon>
        <taxon>Burkholderiales</taxon>
        <taxon>Oxalobacteraceae</taxon>
        <taxon>Telluria group</taxon>
        <taxon>Pseudoduganella</taxon>
    </lineage>
</organism>
<keyword evidence="5" id="KW-0288">FMN</keyword>
<dbReference type="EMBL" id="CP036401">
    <property type="protein sequence ID" value="QBI05356.1"/>
    <property type="molecule type" value="Genomic_DNA"/>
</dbReference>
<evidence type="ECO:0000313" key="12">
    <source>
        <dbReference type="EMBL" id="GGY26560.1"/>
    </source>
</evidence>
<dbReference type="OrthoDB" id="9778912at2"/>
<reference evidence="13 14" key="2">
    <citation type="submission" date="2019-02" db="EMBL/GenBank/DDBJ databases">
        <title>Draft Genome Sequences of Six Type Strains of the Genus Massilia.</title>
        <authorList>
            <person name="Miess H."/>
            <person name="Frediansyhah A."/>
            <person name="Gross H."/>
        </authorList>
    </citation>
    <scope>NUCLEOTIDE SEQUENCE [LARGE SCALE GENOMIC DNA]</scope>
    <source>
        <strain evidence="13 14">DSM 17472</strain>
    </source>
</reference>
<gene>
    <name evidence="13" type="ORF">EYF70_28710</name>
    <name evidence="12" type="ORF">GCM10007387_05720</name>
</gene>
<keyword evidence="7" id="KW-0560">Oxidoreductase</keyword>
<dbReference type="FunFam" id="3.20.20.70:FF:000154">
    <property type="entry name" value="Probable nitronate monooxygenase"/>
    <property type="match status" value="1"/>
</dbReference>
<evidence type="ECO:0000256" key="8">
    <source>
        <dbReference type="ARBA" id="ARBA00023033"/>
    </source>
</evidence>
<dbReference type="GO" id="GO:0000166">
    <property type="term" value="F:nucleotide binding"/>
    <property type="evidence" value="ECO:0007669"/>
    <property type="project" value="UniProtKB-KW"/>
</dbReference>
<protein>
    <recommendedName>
        <fullName evidence="11">Nitronate monooxygenase</fullName>
    </recommendedName>
    <alternativeName>
        <fullName evidence="9">Propionate 3-nitronate monooxygenase</fullName>
    </alternativeName>
</protein>
<comment type="cofactor">
    <cofactor evidence="1">
        <name>FMN</name>
        <dbReference type="ChEBI" id="CHEBI:58210"/>
    </cofactor>
</comment>
<comment type="similarity">
    <text evidence="2">Belongs to the nitronate monooxygenase family. NMO class I subfamily.</text>
</comment>
<keyword evidence="8" id="KW-0503">Monooxygenase</keyword>
<evidence type="ECO:0000256" key="2">
    <source>
        <dbReference type="ARBA" id="ARBA00009881"/>
    </source>
</evidence>
<reference evidence="12" key="1">
    <citation type="journal article" date="2014" name="Int. J. Syst. Evol. Microbiol.">
        <title>Complete genome sequence of Corynebacterium casei LMG S-19264T (=DSM 44701T), isolated from a smear-ripened cheese.</title>
        <authorList>
            <consortium name="US DOE Joint Genome Institute (JGI-PGF)"/>
            <person name="Walter F."/>
            <person name="Albersmeier A."/>
            <person name="Kalinowski J."/>
            <person name="Ruckert C."/>
        </authorList>
    </citation>
    <scope>NUCLEOTIDE SEQUENCE</scope>
    <source>
        <strain evidence="12">KCTC 12343</strain>
    </source>
</reference>
<evidence type="ECO:0000256" key="11">
    <source>
        <dbReference type="ARBA" id="ARBA00067136"/>
    </source>
</evidence>
<dbReference type="GO" id="GO:0051213">
    <property type="term" value="F:dioxygenase activity"/>
    <property type="evidence" value="ECO:0007669"/>
    <property type="project" value="UniProtKB-KW"/>
</dbReference>
<dbReference type="CDD" id="cd04730">
    <property type="entry name" value="NPD_like"/>
    <property type="match status" value="1"/>
</dbReference>
<dbReference type="AlphaFoldDB" id="A0A411X8G7"/>
<sequence length="349" mass="37142">MTLQSLFPHPIIQGPMAGGCTTPALIAAVSNAGGLGSMACSLLAPDAIRRQVADTRQLTDKPFMLNFFVQDPPHPSAEEVARAVKLLKPVWSSLGWSELALPFKWCEDFAAQFAVLLELKPAVASFTFGILSAAQVQQLHAAGIYVIGTATRVDEALAWQNVGADAVIASGTEAGGHRGTFIGDQRDATLDALALLKAVVAEVTIPVISAGNIMTGADVRDRLNLGAAAVQMGTAFLVTDEAGIHPAYKHRLQIAGNAPTRLTRAFSGRYARGLVNRFMEQMEAVEDQLPPYPVQNALTGPIRFEAAKRGDTELMSLWCGTGVARARRMCAAKLVETLVAEMAGHRSIN</sequence>
<dbReference type="Pfam" id="PF03060">
    <property type="entry name" value="NMO"/>
    <property type="match status" value="1"/>
</dbReference>
<evidence type="ECO:0000256" key="5">
    <source>
        <dbReference type="ARBA" id="ARBA00022643"/>
    </source>
</evidence>
<dbReference type="Proteomes" id="UP000628442">
    <property type="component" value="Unassembled WGS sequence"/>
</dbReference>
<keyword evidence="4" id="KW-0285">Flavoprotein</keyword>